<keyword evidence="10" id="KW-1185">Reference proteome</keyword>
<feature type="transmembrane region" description="Helical" evidence="8">
    <location>
        <begin position="57"/>
        <end position="78"/>
    </location>
</feature>
<evidence type="ECO:0000256" key="4">
    <source>
        <dbReference type="ARBA" id="ARBA00022692"/>
    </source>
</evidence>
<accession>A0A4R3MGJ9</accession>
<keyword evidence="2" id="KW-1003">Cell membrane</keyword>
<evidence type="ECO:0000256" key="7">
    <source>
        <dbReference type="PIRSR" id="PIRSR600715-1"/>
    </source>
</evidence>
<protein>
    <submittedName>
        <fullName evidence="9">UDP-GlcNAc:undecaprenyl-phosphate GlcNAc-1-phosphate transferase</fullName>
    </submittedName>
</protein>
<dbReference type="GO" id="GO:0071555">
    <property type="term" value="P:cell wall organization"/>
    <property type="evidence" value="ECO:0007669"/>
    <property type="project" value="TreeGrafter"/>
</dbReference>
<feature type="transmembrane region" description="Helical" evidence="8">
    <location>
        <begin position="331"/>
        <end position="350"/>
    </location>
</feature>
<feature type="transmembrane region" description="Helical" evidence="8">
    <location>
        <begin position="227"/>
        <end position="247"/>
    </location>
</feature>
<feature type="transmembrane region" description="Helical" evidence="8">
    <location>
        <begin position="84"/>
        <end position="102"/>
    </location>
</feature>
<dbReference type="CDD" id="cd06853">
    <property type="entry name" value="GT_WecA_like"/>
    <property type="match status" value="1"/>
</dbReference>
<comment type="cofactor">
    <cofactor evidence="7">
        <name>Mg(2+)</name>
        <dbReference type="ChEBI" id="CHEBI:18420"/>
    </cofactor>
</comment>
<feature type="binding site" evidence="7">
    <location>
        <position position="166"/>
    </location>
    <ligand>
        <name>Mg(2+)</name>
        <dbReference type="ChEBI" id="CHEBI:18420"/>
    </ligand>
</feature>
<feature type="transmembrane region" description="Helical" evidence="8">
    <location>
        <begin position="148"/>
        <end position="167"/>
    </location>
</feature>
<evidence type="ECO:0000256" key="8">
    <source>
        <dbReference type="SAM" id="Phobius"/>
    </source>
</evidence>
<keyword evidence="6 8" id="KW-0472">Membrane</keyword>
<sequence>MLKFMNDINPNLIYILAFGSAFLISLLTTPLSKKIAYKLGAIAYPTDRGMHKKPMPLAGGIAIVAGFVFTVLLIAPFVENFLTLQIGGLLAGGILITSVGLLDDIYNLNPKIKLLFQIMAALIVVYTGTTIEHLTWPFSETNNIELGMLSKAFTMLWVIGVTNAVNLIDGLDGLAAGVSSIAALCLMLLSLLTPVQIPVAIVLTAALAGSCLGFLPHNFNPAKIFMGDTGSTFLGFTLAVISIQGLIKSYTAITVFIAIIVLGLPIFDTFFAIIRRIRNGQPVMQADRGHLHHRLVDRGYSQKRAVLTLYGISSCFGVAGILLAISGGVLAVGVLAIMVLVWLIDNAIIARAKNKKHDI</sequence>
<dbReference type="GO" id="GO:0046872">
    <property type="term" value="F:metal ion binding"/>
    <property type="evidence" value="ECO:0007669"/>
    <property type="project" value="UniProtKB-KW"/>
</dbReference>
<keyword evidence="7" id="KW-0479">Metal-binding</keyword>
<dbReference type="InterPro" id="IPR018480">
    <property type="entry name" value="PNAcMuramoyl-5peptid_Trfase_CS"/>
</dbReference>
<feature type="transmembrane region" description="Helical" evidence="8">
    <location>
        <begin position="174"/>
        <end position="191"/>
    </location>
</feature>
<dbReference type="EMBL" id="SMAL01000009">
    <property type="protein sequence ID" value="TCT13095.1"/>
    <property type="molecule type" value="Genomic_DNA"/>
</dbReference>
<dbReference type="Proteomes" id="UP000294902">
    <property type="component" value="Unassembled WGS sequence"/>
</dbReference>
<evidence type="ECO:0000313" key="9">
    <source>
        <dbReference type="EMBL" id="TCT13095.1"/>
    </source>
</evidence>
<keyword evidence="3 9" id="KW-0808">Transferase</keyword>
<dbReference type="RefSeq" id="WP_243115117.1">
    <property type="nucleotide sequence ID" value="NZ_SMAL01000009.1"/>
</dbReference>
<proteinExistence type="predicted"/>
<dbReference type="InterPro" id="IPR000715">
    <property type="entry name" value="Glycosyl_transferase_4"/>
</dbReference>
<dbReference type="PANTHER" id="PTHR22926:SF3">
    <property type="entry name" value="UNDECAPRENYL-PHOSPHATE ALPHA-N-ACETYLGLUCOSAMINYL 1-PHOSPHATE TRANSFERASE"/>
    <property type="match status" value="1"/>
</dbReference>
<comment type="subcellular location">
    <subcellularLocation>
        <location evidence="1">Cell membrane</location>
        <topology evidence="1">Multi-pass membrane protein</topology>
    </subcellularLocation>
</comment>
<dbReference type="GO" id="GO:0016780">
    <property type="term" value="F:phosphotransferase activity, for other substituted phosphate groups"/>
    <property type="evidence" value="ECO:0007669"/>
    <property type="project" value="InterPro"/>
</dbReference>
<feature type="transmembrane region" description="Helical" evidence="8">
    <location>
        <begin position="305"/>
        <end position="325"/>
    </location>
</feature>
<gene>
    <name evidence="9" type="ORF">EDC18_10958</name>
</gene>
<keyword evidence="4 8" id="KW-0812">Transmembrane</keyword>
<dbReference type="GO" id="GO:0005886">
    <property type="term" value="C:plasma membrane"/>
    <property type="evidence" value="ECO:0007669"/>
    <property type="project" value="UniProtKB-SubCell"/>
</dbReference>
<reference evidence="9 10" key="1">
    <citation type="submission" date="2019-03" db="EMBL/GenBank/DDBJ databases">
        <title>Genomic Encyclopedia of Type Strains, Phase IV (KMG-IV): sequencing the most valuable type-strain genomes for metagenomic binning, comparative biology and taxonomic classification.</title>
        <authorList>
            <person name="Goeker M."/>
        </authorList>
    </citation>
    <scope>NUCLEOTIDE SEQUENCE [LARGE SCALE GENOMIC DNA]</scope>
    <source>
        <strain evidence="9 10">DSM 24629</strain>
    </source>
</reference>
<feature type="transmembrane region" description="Helical" evidence="8">
    <location>
        <begin position="253"/>
        <end position="274"/>
    </location>
</feature>
<evidence type="ECO:0000256" key="2">
    <source>
        <dbReference type="ARBA" id="ARBA00022475"/>
    </source>
</evidence>
<name>A0A4R3MGJ9_9FIRM</name>
<evidence type="ECO:0000256" key="5">
    <source>
        <dbReference type="ARBA" id="ARBA00022989"/>
    </source>
</evidence>
<feature type="binding site" evidence="7">
    <location>
        <position position="228"/>
    </location>
    <ligand>
        <name>Mg(2+)</name>
        <dbReference type="ChEBI" id="CHEBI:18420"/>
    </ligand>
</feature>
<organism evidence="9 10">
    <name type="scientific">Natranaerovirga pectinivora</name>
    <dbReference type="NCBI Taxonomy" id="682400"/>
    <lineage>
        <taxon>Bacteria</taxon>
        <taxon>Bacillati</taxon>
        <taxon>Bacillota</taxon>
        <taxon>Clostridia</taxon>
        <taxon>Lachnospirales</taxon>
        <taxon>Natranaerovirgaceae</taxon>
        <taxon>Natranaerovirga</taxon>
    </lineage>
</organism>
<evidence type="ECO:0000256" key="6">
    <source>
        <dbReference type="ARBA" id="ARBA00023136"/>
    </source>
</evidence>
<keyword evidence="5 8" id="KW-1133">Transmembrane helix</keyword>
<dbReference type="PROSITE" id="PS01348">
    <property type="entry name" value="MRAY_2"/>
    <property type="match status" value="1"/>
</dbReference>
<dbReference type="GO" id="GO:0044038">
    <property type="term" value="P:cell wall macromolecule biosynthetic process"/>
    <property type="evidence" value="ECO:0007669"/>
    <property type="project" value="TreeGrafter"/>
</dbReference>
<evidence type="ECO:0000256" key="3">
    <source>
        <dbReference type="ARBA" id="ARBA00022679"/>
    </source>
</evidence>
<feature type="transmembrane region" description="Helical" evidence="8">
    <location>
        <begin position="197"/>
        <end position="215"/>
    </location>
</feature>
<dbReference type="Pfam" id="PF00953">
    <property type="entry name" value="Glycos_transf_4"/>
    <property type="match status" value="1"/>
</dbReference>
<dbReference type="GO" id="GO:0009103">
    <property type="term" value="P:lipopolysaccharide biosynthetic process"/>
    <property type="evidence" value="ECO:0007669"/>
    <property type="project" value="TreeGrafter"/>
</dbReference>
<dbReference type="PANTHER" id="PTHR22926">
    <property type="entry name" value="PHOSPHO-N-ACETYLMURAMOYL-PENTAPEPTIDE-TRANSFERASE"/>
    <property type="match status" value="1"/>
</dbReference>
<evidence type="ECO:0000313" key="10">
    <source>
        <dbReference type="Proteomes" id="UP000294902"/>
    </source>
</evidence>
<dbReference type="AlphaFoldDB" id="A0A4R3MGJ9"/>
<feature type="transmembrane region" description="Helical" evidence="8">
    <location>
        <begin position="114"/>
        <end position="136"/>
    </location>
</feature>
<comment type="caution">
    <text evidence="9">The sequence shown here is derived from an EMBL/GenBank/DDBJ whole genome shotgun (WGS) entry which is preliminary data.</text>
</comment>
<feature type="transmembrane region" description="Helical" evidence="8">
    <location>
        <begin position="12"/>
        <end position="31"/>
    </location>
</feature>
<keyword evidence="7" id="KW-0460">Magnesium</keyword>
<evidence type="ECO:0000256" key="1">
    <source>
        <dbReference type="ARBA" id="ARBA00004651"/>
    </source>
</evidence>